<dbReference type="PRINTS" id="PR00453">
    <property type="entry name" value="VWFADOMAIN"/>
</dbReference>
<keyword evidence="2" id="KW-0964">Secreted</keyword>
<dbReference type="PANTHER" id="PTHR24020">
    <property type="entry name" value="COLLAGEN ALPHA"/>
    <property type="match status" value="1"/>
</dbReference>
<reference evidence="14" key="1">
    <citation type="submission" date="2020-10" db="EMBL/GenBank/DDBJ databases">
        <title>Chromosome-scale genome assembly of the Allis shad, Alosa alosa.</title>
        <authorList>
            <person name="Margot Z."/>
            <person name="Christophe K."/>
            <person name="Cabau C."/>
            <person name="Louis A."/>
            <person name="Berthelot C."/>
            <person name="Parey E."/>
            <person name="Roest Crollius H."/>
            <person name="Montfort J."/>
            <person name="Robinson-Rechavi M."/>
            <person name="Bucao C."/>
            <person name="Bouchez O."/>
            <person name="Gislard M."/>
            <person name="Lluch J."/>
            <person name="Milhes M."/>
            <person name="Lampietro C."/>
            <person name="Lopez Roques C."/>
            <person name="Donnadieu C."/>
            <person name="Braasch I."/>
            <person name="Desvignes T."/>
            <person name="Postlethwait J."/>
            <person name="Bobe J."/>
            <person name="Guiguen Y."/>
        </authorList>
    </citation>
    <scope>NUCLEOTIDE SEQUENCE</scope>
    <source>
        <strain evidence="14">M-15738</strain>
        <tissue evidence="14">Blood</tissue>
    </source>
</reference>
<protein>
    <recommendedName>
        <fullName evidence="9">von Willebrand factor A domain-containing protein 1</fullName>
    </recommendedName>
</protein>
<dbReference type="PROSITE" id="PS50234">
    <property type="entry name" value="VWFA"/>
    <property type="match status" value="1"/>
</dbReference>
<accession>A0AAV6GJB6</accession>
<feature type="domain" description="Fibronectin type-III" evidence="13">
    <location>
        <begin position="216"/>
        <end position="324"/>
    </location>
</feature>
<dbReference type="Pfam" id="PF00041">
    <property type="entry name" value="fn3"/>
    <property type="match status" value="2"/>
</dbReference>
<keyword evidence="6" id="KW-0677">Repeat</keyword>
<feature type="domain" description="Fibronectin type-III" evidence="13">
    <location>
        <begin position="330"/>
        <end position="422"/>
    </location>
</feature>
<evidence type="ECO:0000256" key="8">
    <source>
        <dbReference type="ARBA" id="ARBA00023157"/>
    </source>
</evidence>
<dbReference type="SMART" id="SM00060">
    <property type="entry name" value="FN3"/>
    <property type="match status" value="3"/>
</dbReference>
<dbReference type="Gene3D" id="2.60.40.10">
    <property type="entry name" value="Immunoglobulins"/>
    <property type="match status" value="3"/>
</dbReference>
<keyword evidence="4" id="KW-0597">Phosphoprotein</keyword>
<evidence type="ECO:0000256" key="2">
    <source>
        <dbReference type="ARBA" id="ARBA00022525"/>
    </source>
</evidence>
<gene>
    <name evidence="14" type="ORF">AALO_G00141260</name>
</gene>
<keyword evidence="8" id="KW-1015">Disulfide bond</keyword>
<dbReference type="Proteomes" id="UP000823561">
    <property type="component" value="Chromosome 10"/>
</dbReference>
<evidence type="ECO:0000256" key="9">
    <source>
        <dbReference type="ARBA" id="ARBA00029542"/>
    </source>
</evidence>
<dbReference type="SMART" id="SM00327">
    <property type="entry name" value="VWA"/>
    <property type="match status" value="1"/>
</dbReference>
<dbReference type="SUPFAM" id="SSF49265">
    <property type="entry name" value="Fibronectin type III"/>
    <property type="match status" value="2"/>
</dbReference>
<dbReference type="GO" id="GO:0005604">
    <property type="term" value="C:basement membrane"/>
    <property type="evidence" value="ECO:0007669"/>
    <property type="project" value="UniProtKB-SubCell"/>
</dbReference>
<comment type="function">
    <text evidence="10">Promotes matrix assembly. Involved in the organization of skeletal muscles and in the formation of neuromuscular junctions.</text>
</comment>
<evidence type="ECO:0000256" key="3">
    <source>
        <dbReference type="ARBA" id="ARBA00022530"/>
    </source>
</evidence>
<dbReference type="CDD" id="cd00063">
    <property type="entry name" value="FN3"/>
    <property type="match status" value="2"/>
</dbReference>
<dbReference type="Pfam" id="PF00092">
    <property type="entry name" value="VWA"/>
    <property type="match status" value="1"/>
</dbReference>
<dbReference type="PANTHER" id="PTHR24020:SF77">
    <property type="entry name" value="VON WILLEBRAND FACTOR A DOMAIN-CONTAINING PROTEIN 1"/>
    <property type="match status" value="1"/>
</dbReference>
<evidence type="ECO:0000256" key="6">
    <source>
        <dbReference type="ARBA" id="ARBA00022737"/>
    </source>
</evidence>
<evidence type="ECO:0000256" key="10">
    <source>
        <dbReference type="ARBA" id="ARBA00046169"/>
    </source>
</evidence>
<dbReference type="InterPro" id="IPR036465">
    <property type="entry name" value="vWFA_dom_sf"/>
</dbReference>
<keyword evidence="3" id="KW-0272">Extracellular matrix</keyword>
<dbReference type="InterPro" id="IPR013783">
    <property type="entry name" value="Ig-like_fold"/>
</dbReference>
<evidence type="ECO:0000259" key="13">
    <source>
        <dbReference type="PROSITE" id="PS50853"/>
    </source>
</evidence>
<evidence type="ECO:0000259" key="12">
    <source>
        <dbReference type="PROSITE" id="PS50234"/>
    </source>
</evidence>
<proteinExistence type="predicted"/>
<evidence type="ECO:0000256" key="11">
    <source>
        <dbReference type="SAM" id="SignalP"/>
    </source>
</evidence>
<keyword evidence="5 11" id="KW-0732">Signal</keyword>
<evidence type="ECO:0000313" key="15">
    <source>
        <dbReference type="Proteomes" id="UP000823561"/>
    </source>
</evidence>
<evidence type="ECO:0000256" key="4">
    <source>
        <dbReference type="ARBA" id="ARBA00022553"/>
    </source>
</evidence>
<name>A0AAV6GJB6_9TELE</name>
<feature type="chain" id="PRO_5043518100" description="von Willebrand factor A domain-containing protein 1" evidence="11">
    <location>
        <begin position="21"/>
        <end position="516"/>
    </location>
</feature>
<organism evidence="14 15">
    <name type="scientific">Alosa alosa</name>
    <name type="common">allis shad</name>
    <dbReference type="NCBI Taxonomy" id="278164"/>
    <lineage>
        <taxon>Eukaryota</taxon>
        <taxon>Metazoa</taxon>
        <taxon>Chordata</taxon>
        <taxon>Craniata</taxon>
        <taxon>Vertebrata</taxon>
        <taxon>Euteleostomi</taxon>
        <taxon>Actinopterygii</taxon>
        <taxon>Neopterygii</taxon>
        <taxon>Teleostei</taxon>
        <taxon>Clupei</taxon>
        <taxon>Clupeiformes</taxon>
        <taxon>Clupeoidei</taxon>
        <taxon>Clupeidae</taxon>
        <taxon>Alosa</taxon>
    </lineage>
</organism>
<dbReference type="AlphaFoldDB" id="A0AAV6GJB6"/>
<dbReference type="PROSITE" id="PS50853">
    <property type="entry name" value="FN3"/>
    <property type="match status" value="2"/>
</dbReference>
<comment type="subcellular location">
    <subcellularLocation>
        <location evidence="1">Secreted</location>
        <location evidence="1">Extracellular space</location>
        <location evidence="1">Extracellular matrix</location>
        <location evidence="1">Basement membrane</location>
    </subcellularLocation>
</comment>
<dbReference type="SUPFAM" id="SSF53300">
    <property type="entry name" value="vWA-like"/>
    <property type="match status" value="1"/>
</dbReference>
<dbReference type="InterPro" id="IPR036116">
    <property type="entry name" value="FN3_sf"/>
</dbReference>
<keyword evidence="7" id="KW-0084">Basement membrane</keyword>
<dbReference type="InterPro" id="IPR050525">
    <property type="entry name" value="ECM_Assembly_Org"/>
</dbReference>
<evidence type="ECO:0000256" key="5">
    <source>
        <dbReference type="ARBA" id="ARBA00022729"/>
    </source>
</evidence>
<dbReference type="Gene3D" id="3.40.50.410">
    <property type="entry name" value="von Willebrand factor, type A domain"/>
    <property type="match status" value="1"/>
</dbReference>
<evidence type="ECO:0000313" key="14">
    <source>
        <dbReference type="EMBL" id="KAG5274889.1"/>
    </source>
</evidence>
<dbReference type="EMBL" id="JADWDJ010000010">
    <property type="protein sequence ID" value="KAG5274889.1"/>
    <property type="molecule type" value="Genomic_DNA"/>
</dbReference>
<feature type="signal peptide" evidence="11">
    <location>
        <begin position="1"/>
        <end position="20"/>
    </location>
</feature>
<evidence type="ECO:0000256" key="1">
    <source>
        <dbReference type="ARBA" id="ARBA00004302"/>
    </source>
</evidence>
<dbReference type="InterPro" id="IPR002035">
    <property type="entry name" value="VWF_A"/>
</dbReference>
<evidence type="ECO:0000256" key="7">
    <source>
        <dbReference type="ARBA" id="ARBA00022869"/>
    </source>
</evidence>
<comment type="caution">
    <text evidence="14">The sequence shown here is derived from an EMBL/GenBank/DDBJ whole genome shotgun (WGS) entry which is preliminary data.</text>
</comment>
<feature type="domain" description="VWFA" evidence="12">
    <location>
        <begin position="35"/>
        <end position="211"/>
    </location>
</feature>
<sequence>MRWTTIALLIAGVFLRPSETQDTVPVTVFNCCEGDIVIVLDASSSVAAYEFTHMVHFLSDLLRPFQLGRGHVRVGLLQVGTEPRIEFVLDGHTAQSGLQWAIRNTQQLQGDTNTVEALRLAQRLLGVRPGDKRRDGPPKVLLWLTDGVEPGPVEEPMGELRRAGVAVLAVSTGSSNYQVLRRTVSPPVEDHLHFVDVDDISIITEDLRDAIIEIIRADRLQVRDVTSRSAILQWRPVLTAHTGTYELNYGPSADGVPTGGHVRGPGTSTSSNQWSYVRQTLPGDHSTWQLTNLRPGTTYTASLRPESNQQLLKTLSVSFTTLSDVPEILSPTTVSISESGPDNVRVSWGPLQPSRVRRYQVEYAVLPSGVVRTVTLQSHENSTLLTQLQPDSQYLVTVTALHFNGQERTMSVKACTQEVLPPLEDLQLRPMGRNSVQVEWRGRTGGPQGYWVSWDGARPSSSRSPSSSSSLYLPSSSVSTFLTNLAPNSRVCVSPVYKTARGQGLCCTHKHSDFWQ</sequence>
<dbReference type="InterPro" id="IPR003961">
    <property type="entry name" value="FN3_dom"/>
</dbReference>
<keyword evidence="15" id="KW-1185">Reference proteome</keyword>